<dbReference type="AlphaFoldDB" id="R0GA28"/>
<evidence type="ECO:0000313" key="1">
    <source>
        <dbReference type="EMBL" id="EOA32522.1"/>
    </source>
</evidence>
<reference evidence="2" key="1">
    <citation type="journal article" date="2013" name="Nat. Genet.">
        <title>The Capsella rubella genome and the genomic consequences of rapid mating system evolution.</title>
        <authorList>
            <person name="Slotte T."/>
            <person name="Hazzouri K.M."/>
            <person name="Agren J.A."/>
            <person name="Koenig D."/>
            <person name="Maumus F."/>
            <person name="Guo Y.L."/>
            <person name="Steige K."/>
            <person name="Platts A.E."/>
            <person name="Escobar J.S."/>
            <person name="Newman L.K."/>
            <person name="Wang W."/>
            <person name="Mandakova T."/>
            <person name="Vello E."/>
            <person name="Smith L.M."/>
            <person name="Henz S.R."/>
            <person name="Steffen J."/>
            <person name="Takuno S."/>
            <person name="Brandvain Y."/>
            <person name="Coop G."/>
            <person name="Andolfatto P."/>
            <person name="Hu T.T."/>
            <person name="Blanchette M."/>
            <person name="Clark R.M."/>
            <person name="Quesneville H."/>
            <person name="Nordborg M."/>
            <person name="Gaut B.S."/>
            <person name="Lysak M.A."/>
            <person name="Jenkins J."/>
            <person name="Grimwood J."/>
            <person name="Chapman J."/>
            <person name="Prochnik S."/>
            <person name="Shu S."/>
            <person name="Rokhsar D."/>
            <person name="Schmutz J."/>
            <person name="Weigel D."/>
            <person name="Wright S.I."/>
        </authorList>
    </citation>
    <scope>NUCLEOTIDE SEQUENCE [LARGE SCALE GENOMIC DNA]</scope>
    <source>
        <strain evidence="2">cv. Monte Gargano</strain>
    </source>
</reference>
<accession>R0GA28</accession>
<evidence type="ECO:0000313" key="2">
    <source>
        <dbReference type="Proteomes" id="UP000029121"/>
    </source>
</evidence>
<organism evidence="1 2">
    <name type="scientific">Capsella rubella</name>
    <dbReference type="NCBI Taxonomy" id="81985"/>
    <lineage>
        <taxon>Eukaryota</taxon>
        <taxon>Viridiplantae</taxon>
        <taxon>Streptophyta</taxon>
        <taxon>Embryophyta</taxon>
        <taxon>Tracheophyta</taxon>
        <taxon>Spermatophyta</taxon>
        <taxon>Magnoliopsida</taxon>
        <taxon>eudicotyledons</taxon>
        <taxon>Gunneridae</taxon>
        <taxon>Pentapetalae</taxon>
        <taxon>rosids</taxon>
        <taxon>malvids</taxon>
        <taxon>Brassicales</taxon>
        <taxon>Brassicaceae</taxon>
        <taxon>Camelineae</taxon>
        <taxon>Capsella</taxon>
    </lineage>
</organism>
<gene>
    <name evidence="1" type="ORF">CARUB_v10015803mg</name>
</gene>
<dbReference type="EMBL" id="KB870807">
    <property type="protein sequence ID" value="EOA32522.1"/>
    <property type="molecule type" value="Genomic_DNA"/>
</dbReference>
<proteinExistence type="predicted"/>
<name>R0GA28_9BRAS</name>
<sequence>MELYEEAAKHATKEDGSNDAFIPSRFVLNKEYLKISKSKNGYIYGLGSMHIIGMEKINEALKEHNEELKGDINVLKTGMDKVVDELPAQRQIFSPVLKSLVFPLPSTAPPNSAGSSTVVGSPTMDVSPPPVVSQPTVVSSSVAAAAACGSYQLWCTSLGL</sequence>
<keyword evidence="2" id="KW-1185">Reference proteome</keyword>
<protein>
    <submittedName>
        <fullName evidence="1">Uncharacterized protein</fullName>
    </submittedName>
</protein>
<dbReference type="Proteomes" id="UP000029121">
    <property type="component" value="Unassembled WGS sequence"/>
</dbReference>